<evidence type="ECO:0000313" key="3">
    <source>
        <dbReference type="EMBL" id="MBK3517476.1"/>
    </source>
</evidence>
<keyword evidence="2" id="KW-0812">Transmembrane</keyword>
<comment type="caution">
    <text evidence="3">The sequence shown here is derived from an EMBL/GenBank/DDBJ whole genome shotgun (WGS) entry which is preliminary data.</text>
</comment>
<proteinExistence type="predicted"/>
<feature type="region of interest" description="Disordered" evidence="1">
    <location>
        <begin position="25"/>
        <end position="52"/>
    </location>
</feature>
<dbReference type="RefSeq" id="WP_200464705.1">
    <property type="nucleotide sequence ID" value="NZ_JAENRR010000016.1"/>
</dbReference>
<keyword evidence="2" id="KW-1133">Transmembrane helix</keyword>
<evidence type="ECO:0000313" key="4">
    <source>
        <dbReference type="Proteomes" id="UP000605676"/>
    </source>
</evidence>
<keyword evidence="2" id="KW-0472">Membrane</keyword>
<protein>
    <submittedName>
        <fullName evidence="3">Uncharacterized protein</fullName>
    </submittedName>
</protein>
<name>A0ABS1HII5_9BACT</name>
<dbReference type="EMBL" id="JAENRR010000016">
    <property type="protein sequence ID" value="MBK3517476.1"/>
    <property type="molecule type" value="Genomic_DNA"/>
</dbReference>
<accession>A0ABS1HII5</accession>
<evidence type="ECO:0000256" key="2">
    <source>
        <dbReference type="SAM" id="Phobius"/>
    </source>
</evidence>
<dbReference type="Proteomes" id="UP000605676">
    <property type="component" value="Unassembled WGS sequence"/>
</dbReference>
<feature type="transmembrane region" description="Helical" evidence="2">
    <location>
        <begin position="6"/>
        <end position="22"/>
    </location>
</feature>
<reference evidence="3 4" key="1">
    <citation type="submission" date="2021-01" db="EMBL/GenBank/DDBJ databases">
        <title>Carboxyliciviraga sp.nov., isolated from coastal sediments.</title>
        <authorList>
            <person name="Lu D."/>
            <person name="Zhang T."/>
        </authorList>
    </citation>
    <scope>NUCLEOTIDE SEQUENCE [LARGE SCALE GENOMIC DNA]</scope>
    <source>
        <strain evidence="3 4">N1Y132</strain>
    </source>
</reference>
<evidence type="ECO:0000256" key="1">
    <source>
        <dbReference type="SAM" id="MobiDB-lite"/>
    </source>
</evidence>
<gene>
    <name evidence="3" type="ORF">JIV24_09025</name>
</gene>
<sequence>MDDIGNILYILAMLAALVFSAIKKQKQAKKPRPMPENESRPEHDPMQEPEEDILGELRELFQKPQQEVVKEEKVKKVAKDVPLYMQAKKKETKRAMTSKKEHVKVGELEDDNEGFEFDKEQIDLRQAVIYSEILKRPYV</sequence>
<feature type="compositionally biased region" description="Basic and acidic residues" evidence="1">
    <location>
        <begin position="33"/>
        <end position="46"/>
    </location>
</feature>
<organism evidence="3 4">
    <name type="scientific">Carboxylicivirga marina</name>
    <dbReference type="NCBI Taxonomy" id="2800988"/>
    <lineage>
        <taxon>Bacteria</taxon>
        <taxon>Pseudomonadati</taxon>
        <taxon>Bacteroidota</taxon>
        <taxon>Bacteroidia</taxon>
        <taxon>Marinilabiliales</taxon>
        <taxon>Marinilabiliaceae</taxon>
        <taxon>Carboxylicivirga</taxon>
    </lineage>
</organism>
<keyword evidence="4" id="KW-1185">Reference proteome</keyword>